<dbReference type="EMBL" id="JBHULI010000024">
    <property type="protein sequence ID" value="MFD2532350.1"/>
    <property type="molecule type" value="Genomic_DNA"/>
</dbReference>
<dbReference type="InterPro" id="IPR050904">
    <property type="entry name" value="Adhesion/Biosynth-related"/>
</dbReference>
<dbReference type="PROSITE" id="PS50213">
    <property type="entry name" value="FAS1"/>
    <property type="match status" value="2"/>
</dbReference>
<accession>A0ABW5JIT0</accession>
<dbReference type="Proteomes" id="UP001597460">
    <property type="component" value="Unassembled WGS sequence"/>
</dbReference>
<dbReference type="RefSeq" id="WP_390300721.1">
    <property type="nucleotide sequence ID" value="NZ_JBHULI010000024.1"/>
</dbReference>
<dbReference type="PANTHER" id="PTHR10900">
    <property type="entry name" value="PERIOSTIN-RELATED"/>
    <property type="match status" value="1"/>
</dbReference>
<reference evidence="3" key="1">
    <citation type="journal article" date="2019" name="Int. J. Syst. Evol. Microbiol.">
        <title>The Global Catalogue of Microorganisms (GCM) 10K type strain sequencing project: providing services to taxonomists for standard genome sequencing and annotation.</title>
        <authorList>
            <consortium name="The Broad Institute Genomics Platform"/>
            <consortium name="The Broad Institute Genome Sequencing Center for Infectious Disease"/>
            <person name="Wu L."/>
            <person name="Ma J."/>
        </authorList>
    </citation>
    <scope>NUCLEOTIDE SEQUENCE [LARGE SCALE GENOMIC DNA]</scope>
    <source>
        <strain evidence="3">KCTC 52042</strain>
    </source>
</reference>
<organism evidence="2 3">
    <name type="scientific">Gracilimonas halophila</name>
    <dbReference type="NCBI Taxonomy" id="1834464"/>
    <lineage>
        <taxon>Bacteria</taxon>
        <taxon>Pseudomonadati</taxon>
        <taxon>Balneolota</taxon>
        <taxon>Balneolia</taxon>
        <taxon>Balneolales</taxon>
        <taxon>Balneolaceae</taxon>
        <taxon>Gracilimonas</taxon>
    </lineage>
</organism>
<dbReference type="SUPFAM" id="SSF82153">
    <property type="entry name" value="FAS1 domain"/>
    <property type="match status" value="2"/>
</dbReference>
<keyword evidence="3" id="KW-1185">Reference proteome</keyword>
<proteinExistence type="predicted"/>
<evidence type="ECO:0000259" key="1">
    <source>
        <dbReference type="PROSITE" id="PS50213"/>
    </source>
</evidence>
<dbReference type="InterPro" id="IPR036378">
    <property type="entry name" value="FAS1_dom_sf"/>
</dbReference>
<protein>
    <submittedName>
        <fullName evidence="2">Fasciclin domain-containing protein</fullName>
    </submittedName>
</protein>
<dbReference type="Gene3D" id="2.30.180.10">
    <property type="entry name" value="FAS1 domain"/>
    <property type="match status" value="2"/>
</dbReference>
<dbReference type="SMART" id="SM00554">
    <property type="entry name" value="FAS1"/>
    <property type="match status" value="2"/>
</dbReference>
<gene>
    <name evidence="2" type="ORF">ACFSVN_07830</name>
</gene>
<evidence type="ECO:0000313" key="3">
    <source>
        <dbReference type="Proteomes" id="UP001597460"/>
    </source>
</evidence>
<feature type="domain" description="FAS1" evidence="1">
    <location>
        <begin position="1"/>
        <end position="120"/>
    </location>
</feature>
<dbReference type="Pfam" id="PF02469">
    <property type="entry name" value="Fasciclin"/>
    <property type="match status" value="2"/>
</dbReference>
<sequence length="261" mass="27384">MGTFTSLVGAVDQVGLTSTLKYKGDFTVFAPTDDAFASLPDGLLASLTNEQVTEILTYHVLSGEVFSNQLDPEQAVESLSEEDVFITSNNDGVFVNGSASVVTADVDVSNGVIHAIDAVILPNEFLDVVQIAQKNYNLTTLVDLVVDADLVTTLKGDGPFTVLAPTNAAFAEISATLDGLTASEVEEVLLYHVAAQEALAGDLTDGMTIETVQGEDITVTIDAENNVFFNGDVGVVTVDLEGTNGVVHIIDGVLIPPSFTN</sequence>
<name>A0ABW5JIT0_9BACT</name>
<feature type="domain" description="FAS1" evidence="1">
    <location>
        <begin position="125"/>
        <end position="254"/>
    </location>
</feature>
<comment type="caution">
    <text evidence="2">The sequence shown here is derived from an EMBL/GenBank/DDBJ whole genome shotgun (WGS) entry which is preliminary data.</text>
</comment>
<dbReference type="InterPro" id="IPR000782">
    <property type="entry name" value="FAS1_domain"/>
</dbReference>
<dbReference type="PANTHER" id="PTHR10900:SF77">
    <property type="entry name" value="FI19380P1"/>
    <property type="match status" value="1"/>
</dbReference>
<evidence type="ECO:0000313" key="2">
    <source>
        <dbReference type="EMBL" id="MFD2532350.1"/>
    </source>
</evidence>